<evidence type="ECO:0008006" key="4">
    <source>
        <dbReference type="Google" id="ProtNLM"/>
    </source>
</evidence>
<dbReference type="Pfam" id="PF19868">
    <property type="entry name" value="DUF6341"/>
    <property type="match status" value="1"/>
</dbReference>
<name>A0A1I1DQX2_9FLAO</name>
<keyword evidence="1" id="KW-0472">Membrane</keyword>
<accession>A0A1I1DQX2</accession>
<keyword evidence="1" id="KW-1133">Transmembrane helix</keyword>
<organism evidence="2 3">
    <name type="scientific">Zunongwangia mangrovi</name>
    <dbReference type="NCBI Taxonomy" id="1334022"/>
    <lineage>
        <taxon>Bacteria</taxon>
        <taxon>Pseudomonadati</taxon>
        <taxon>Bacteroidota</taxon>
        <taxon>Flavobacteriia</taxon>
        <taxon>Flavobacteriales</taxon>
        <taxon>Flavobacteriaceae</taxon>
        <taxon>Zunongwangia</taxon>
    </lineage>
</organism>
<dbReference type="EMBL" id="FOKV01000001">
    <property type="protein sequence ID" value="SFB76826.1"/>
    <property type="molecule type" value="Genomic_DNA"/>
</dbReference>
<dbReference type="AlphaFoldDB" id="A0A1I1DQX2"/>
<evidence type="ECO:0000313" key="2">
    <source>
        <dbReference type="EMBL" id="SFB76826.1"/>
    </source>
</evidence>
<dbReference type="STRING" id="1334022.SAMN04487907_101536"/>
<dbReference type="OrthoDB" id="1467828at2"/>
<sequence length="74" mass="8762">MTEIFEGISWLFEEVLLKPLDWLRSLELDSWWAANAINFVFIIIGMIAFAYWCKKLKIFQDADDENTRSKPYLG</sequence>
<reference evidence="3" key="1">
    <citation type="submission" date="2016-10" db="EMBL/GenBank/DDBJ databases">
        <authorList>
            <person name="Varghese N."/>
            <person name="Submissions S."/>
        </authorList>
    </citation>
    <scope>NUCLEOTIDE SEQUENCE [LARGE SCALE GENOMIC DNA]</scope>
    <source>
        <strain evidence="3">DSM 24499</strain>
    </source>
</reference>
<proteinExistence type="predicted"/>
<dbReference type="Proteomes" id="UP000199438">
    <property type="component" value="Unassembled WGS sequence"/>
</dbReference>
<dbReference type="InterPro" id="IPR045922">
    <property type="entry name" value="DUF6341"/>
</dbReference>
<dbReference type="RefSeq" id="WP_092539833.1">
    <property type="nucleotide sequence ID" value="NZ_FOKV01000001.1"/>
</dbReference>
<evidence type="ECO:0000313" key="3">
    <source>
        <dbReference type="Proteomes" id="UP000199438"/>
    </source>
</evidence>
<protein>
    <recommendedName>
        <fullName evidence="4">Uracil phosphoribosyltransferase</fullName>
    </recommendedName>
</protein>
<keyword evidence="1" id="KW-0812">Transmembrane</keyword>
<keyword evidence="3" id="KW-1185">Reference proteome</keyword>
<gene>
    <name evidence="2" type="ORF">SAMN04487907_101536</name>
</gene>
<feature type="transmembrane region" description="Helical" evidence="1">
    <location>
        <begin position="31"/>
        <end position="52"/>
    </location>
</feature>
<evidence type="ECO:0000256" key="1">
    <source>
        <dbReference type="SAM" id="Phobius"/>
    </source>
</evidence>